<dbReference type="InterPro" id="IPR046628">
    <property type="entry name" value="DUF6740"/>
</dbReference>
<organism evidence="2 3">
    <name type="scientific">Perkinsus chesapeaki</name>
    <name type="common">Clam parasite</name>
    <name type="synonym">Perkinsus andrewsi</name>
    <dbReference type="NCBI Taxonomy" id="330153"/>
    <lineage>
        <taxon>Eukaryota</taxon>
        <taxon>Sar</taxon>
        <taxon>Alveolata</taxon>
        <taxon>Perkinsozoa</taxon>
        <taxon>Perkinsea</taxon>
        <taxon>Perkinsida</taxon>
        <taxon>Perkinsidae</taxon>
        <taxon>Perkinsus</taxon>
    </lineage>
</organism>
<protein>
    <submittedName>
        <fullName evidence="2">Uncharacterized protein</fullName>
    </submittedName>
</protein>
<dbReference type="AlphaFoldDB" id="A0A7J6L7Z5"/>
<feature type="signal peptide" evidence="1">
    <location>
        <begin position="1"/>
        <end position="19"/>
    </location>
</feature>
<gene>
    <name evidence="2" type="ORF">FOL47_009487</name>
</gene>
<evidence type="ECO:0000313" key="3">
    <source>
        <dbReference type="Proteomes" id="UP000591131"/>
    </source>
</evidence>
<reference evidence="2 3" key="1">
    <citation type="submission" date="2020-04" db="EMBL/GenBank/DDBJ databases">
        <title>Perkinsus chesapeaki whole genome sequence.</title>
        <authorList>
            <person name="Bogema D.R."/>
        </authorList>
    </citation>
    <scope>NUCLEOTIDE SEQUENCE [LARGE SCALE GENOMIC DNA]</scope>
    <source>
        <strain evidence="2">ATCC PRA-425</strain>
    </source>
</reference>
<name>A0A7J6L7Z5_PERCH</name>
<dbReference type="EMBL" id="JAAPAO010000665">
    <property type="protein sequence ID" value="KAF4655302.1"/>
    <property type="molecule type" value="Genomic_DNA"/>
</dbReference>
<sequence>MSITIVLCIALLYTSGTSALKMGNVRMQTTFTRFCNPDLVGPDKKAVECHISSSMETMGMILPGMDDGKSLTTRQDIFLTKDGQLTVEASPGRPYEYVVMAHTTHGSRMIQLYNKTSFPARLNSSRNHGQLKGFNDELTLGDHGWVHHGLVQLDGETLNKRVLAKLNGTDPETGMNYTALALTGLIPNSWTLYTNENDTRIVKLLATNTLHNNKLFSRMLVTHWEDLHDNTTTNDTLQLVYATYYVENHEEPPSTSMEDPQPEAVFVDSAITEEVTRDFYGHTKDPDWMPPKQLRGFAGAAPGIDYFKILPGTASYKYFQAKALYRANSATKFEWPTECTTNFITSKSPYCLYVNYNNNDTSLTLDLFMAFQDLDQRQNSAHLNVSVAYSSKGSVLNIFFYTAGCATVWEMGVSFANLNIAVCITGSGAGLLQPDNATYRGEAKISVSFNIQVPALPAISAMIEAGFEAQGAPHNVVTASAYLKLSRSLVIVGSDMWVDVVGNTVNNKINNWRFKTFFNLRVWVWVLFWSVDWTWTWPIFNAGPVTF</sequence>
<evidence type="ECO:0000256" key="1">
    <source>
        <dbReference type="SAM" id="SignalP"/>
    </source>
</evidence>
<keyword evidence="3" id="KW-1185">Reference proteome</keyword>
<accession>A0A7J6L7Z5</accession>
<comment type="caution">
    <text evidence="2">The sequence shown here is derived from an EMBL/GenBank/DDBJ whole genome shotgun (WGS) entry which is preliminary data.</text>
</comment>
<evidence type="ECO:0000313" key="2">
    <source>
        <dbReference type="EMBL" id="KAF4655302.1"/>
    </source>
</evidence>
<dbReference type="Pfam" id="PF20525">
    <property type="entry name" value="DUF6740"/>
    <property type="match status" value="1"/>
</dbReference>
<feature type="chain" id="PRO_5029903614" evidence="1">
    <location>
        <begin position="20"/>
        <end position="547"/>
    </location>
</feature>
<proteinExistence type="predicted"/>
<dbReference type="Proteomes" id="UP000591131">
    <property type="component" value="Unassembled WGS sequence"/>
</dbReference>
<keyword evidence="1" id="KW-0732">Signal</keyword>